<feature type="region of interest" description="Disordered" evidence="1">
    <location>
        <begin position="139"/>
        <end position="158"/>
    </location>
</feature>
<feature type="transmembrane region" description="Helical" evidence="2">
    <location>
        <begin position="628"/>
        <end position="647"/>
    </location>
</feature>
<keyword evidence="5" id="KW-1185">Reference proteome</keyword>
<reference evidence="4 5" key="1">
    <citation type="submission" date="2019-02" db="EMBL/GenBank/DDBJ databases">
        <title>Deep-cultivation of Planctomycetes and their phenomic and genomic characterization uncovers novel biology.</title>
        <authorList>
            <person name="Wiegand S."/>
            <person name="Jogler M."/>
            <person name="Boedeker C."/>
            <person name="Pinto D."/>
            <person name="Vollmers J."/>
            <person name="Rivas-Marin E."/>
            <person name="Kohn T."/>
            <person name="Peeters S.H."/>
            <person name="Heuer A."/>
            <person name="Rast P."/>
            <person name="Oberbeckmann S."/>
            <person name="Bunk B."/>
            <person name="Jeske O."/>
            <person name="Meyerdierks A."/>
            <person name="Storesund J.E."/>
            <person name="Kallscheuer N."/>
            <person name="Luecker S."/>
            <person name="Lage O.M."/>
            <person name="Pohl T."/>
            <person name="Merkel B.J."/>
            <person name="Hornburger P."/>
            <person name="Mueller R.-W."/>
            <person name="Bruemmer F."/>
            <person name="Labrenz M."/>
            <person name="Spormann A.M."/>
            <person name="Op den Camp H."/>
            <person name="Overmann J."/>
            <person name="Amann R."/>
            <person name="Jetten M.S.M."/>
            <person name="Mascher T."/>
            <person name="Medema M.H."/>
            <person name="Devos D.P."/>
            <person name="Kaster A.-K."/>
            <person name="Ovreas L."/>
            <person name="Rohde M."/>
            <person name="Galperin M.Y."/>
            <person name="Jogler C."/>
        </authorList>
    </citation>
    <scope>NUCLEOTIDE SEQUENCE [LARGE SCALE GENOMIC DNA]</scope>
    <source>
        <strain evidence="4 5">Poly30</strain>
    </source>
</reference>
<evidence type="ECO:0000259" key="3">
    <source>
        <dbReference type="Pfam" id="PF13785"/>
    </source>
</evidence>
<evidence type="ECO:0000256" key="2">
    <source>
        <dbReference type="SAM" id="Phobius"/>
    </source>
</evidence>
<proteinExistence type="predicted"/>
<accession>A0A518ERK5</accession>
<evidence type="ECO:0000256" key="1">
    <source>
        <dbReference type="SAM" id="MobiDB-lite"/>
    </source>
</evidence>
<keyword evidence="2" id="KW-1133">Transmembrane helix</keyword>
<dbReference type="RefSeq" id="WP_145197134.1">
    <property type="nucleotide sequence ID" value="NZ_CP036434.1"/>
</dbReference>
<dbReference type="Proteomes" id="UP000320390">
    <property type="component" value="Chromosome"/>
</dbReference>
<protein>
    <recommendedName>
        <fullName evidence="3">DUF4178 domain-containing protein</fullName>
    </recommendedName>
</protein>
<sequence>MTLYDDESGSAVLQVMSCGNCGADVPITSPATVTVACEHCGTLLLRGDVDLETIGEVALAAPLVSNFQIGTEGYFDRRRFVVRGQLQLDHGAGLWNEWAAETDEGWIWIAEAQGEIHVYEEVELPEADLPSRDRLPILDAHTGDMQPPKRGKGDRWSAGDGVPIGNEVWTIVELGRGHVVACRGEFPIQIEVGVRTTYADLARGGKRVATLDFTRSGPPEFLSGVRVDLAALQLDPSTLPDHRPDRIESVRVKCNECGGTIEVQDADRALTLGCVHCGALLSRARQTEAYHAVEGERKIKNKPAIPIGSRATLFGEDVIVLGYMRRGVLADGKLWPWQEYLLRAQDGGYRWLVESDGHWTMAGSTSPASVQQRGAKLRVGDLEFRHFSGGKAVVDTVLGEFYWQVKSGDATRTDDYVNTRTSTLISLEADPLASAVSRAIHVDASTIEKAFPAAKLPKPKGVGIIQPNPVQAAGIWKAAFALIVLFFGSCVAVRVHHANEVVFSQNFGPTESAVDKEKVEFSEPFVIERGGANVEVSLAAPSISQGYLAVLGALVNEDSGEVFTFETAAQYYSGSSGGESWSEGNRKGSTLIGRVPRGRYRMRIASRAYDRATSTPFQISVKSQVPRLLWFFLGLLALIIYPVIQSIRAGAFEARRWSNSDHAG</sequence>
<feature type="domain" description="DUF4178" evidence="3">
    <location>
        <begin position="68"/>
        <end position="228"/>
    </location>
</feature>
<dbReference type="InterPro" id="IPR025235">
    <property type="entry name" value="DUF4178"/>
</dbReference>
<organism evidence="4 5">
    <name type="scientific">Saltatorellus ferox</name>
    <dbReference type="NCBI Taxonomy" id="2528018"/>
    <lineage>
        <taxon>Bacteria</taxon>
        <taxon>Pseudomonadati</taxon>
        <taxon>Planctomycetota</taxon>
        <taxon>Planctomycetia</taxon>
        <taxon>Planctomycetia incertae sedis</taxon>
        <taxon>Saltatorellus</taxon>
    </lineage>
</organism>
<dbReference type="AlphaFoldDB" id="A0A518ERK5"/>
<dbReference type="Pfam" id="PF13785">
    <property type="entry name" value="DUF4178"/>
    <property type="match status" value="2"/>
</dbReference>
<name>A0A518ERK5_9BACT</name>
<dbReference type="EMBL" id="CP036434">
    <property type="protein sequence ID" value="QDV06716.1"/>
    <property type="molecule type" value="Genomic_DNA"/>
</dbReference>
<feature type="domain" description="DUF4178" evidence="3">
    <location>
        <begin position="307"/>
        <end position="429"/>
    </location>
</feature>
<keyword evidence="2" id="KW-0812">Transmembrane</keyword>
<keyword evidence="2" id="KW-0472">Membrane</keyword>
<evidence type="ECO:0000313" key="5">
    <source>
        <dbReference type="Proteomes" id="UP000320390"/>
    </source>
</evidence>
<dbReference type="OrthoDB" id="228033at2"/>
<evidence type="ECO:0000313" key="4">
    <source>
        <dbReference type="EMBL" id="QDV06716.1"/>
    </source>
</evidence>
<gene>
    <name evidence="4" type="ORF">Poly30_22310</name>
</gene>